<dbReference type="GO" id="GO:0022857">
    <property type="term" value="F:transmembrane transporter activity"/>
    <property type="evidence" value="ECO:0007669"/>
    <property type="project" value="TreeGrafter"/>
</dbReference>
<evidence type="ECO:0000256" key="3">
    <source>
        <dbReference type="SAM" id="MobiDB-lite"/>
    </source>
</evidence>
<dbReference type="Pfam" id="PF00005">
    <property type="entry name" value="ABC_tran"/>
    <property type="match status" value="2"/>
</dbReference>
<dbReference type="PANTHER" id="PTHR24220:SF685">
    <property type="entry name" value="ABC TRANSPORTER RELATED"/>
    <property type="match status" value="1"/>
</dbReference>
<dbReference type="GO" id="GO:0005886">
    <property type="term" value="C:plasma membrane"/>
    <property type="evidence" value="ECO:0007669"/>
    <property type="project" value="TreeGrafter"/>
</dbReference>
<dbReference type="Gene3D" id="3.40.50.300">
    <property type="entry name" value="P-loop containing nucleotide triphosphate hydrolases"/>
    <property type="match status" value="2"/>
</dbReference>
<gene>
    <name evidence="5" type="ORF">LG943_23110</name>
</gene>
<dbReference type="SMART" id="SM00382">
    <property type="entry name" value="AAA"/>
    <property type="match status" value="2"/>
</dbReference>
<comment type="caution">
    <text evidence="5">The sequence shown here is derived from an EMBL/GenBank/DDBJ whole genome shotgun (WGS) entry which is preliminary data.</text>
</comment>
<dbReference type="PROSITE" id="PS50893">
    <property type="entry name" value="ABC_TRANSPORTER_2"/>
    <property type="match status" value="2"/>
</dbReference>
<proteinExistence type="predicted"/>
<dbReference type="CDD" id="cd03257">
    <property type="entry name" value="ABC_NikE_OppD_transporters"/>
    <property type="match status" value="1"/>
</dbReference>
<feature type="compositionally biased region" description="Low complexity" evidence="3">
    <location>
        <begin position="249"/>
        <end position="264"/>
    </location>
</feature>
<dbReference type="GO" id="GO:0005524">
    <property type="term" value="F:ATP binding"/>
    <property type="evidence" value="ECO:0007669"/>
    <property type="project" value="UniProtKB-KW"/>
</dbReference>
<feature type="domain" description="ABC transporter" evidence="4">
    <location>
        <begin position="5"/>
        <end position="256"/>
    </location>
</feature>
<evidence type="ECO:0000259" key="4">
    <source>
        <dbReference type="PROSITE" id="PS50893"/>
    </source>
</evidence>
<reference evidence="5" key="1">
    <citation type="submission" date="2021-10" db="EMBL/GenBank/DDBJ databases">
        <title>Streptomonospora sp. nov., isolated from mangrove soil.</title>
        <authorList>
            <person name="Chen X."/>
            <person name="Ge X."/>
            <person name="Liu W."/>
        </authorList>
    </citation>
    <scope>NUCLEOTIDE SEQUENCE</scope>
    <source>
        <strain evidence="5">S1-112</strain>
    </source>
</reference>
<organism evidence="5 6">
    <name type="scientific">Streptomonospora mangrovi</name>
    <dbReference type="NCBI Taxonomy" id="2883123"/>
    <lineage>
        <taxon>Bacteria</taxon>
        <taxon>Bacillati</taxon>
        <taxon>Actinomycetota</taxon>
        <taxon>Actinomycetes</taxon>
        <taxon>Streptosporangiales</taxon>
        <taxon>Nocardiopsidaceae</taxon>
        <taxon>Streptomonospora</taxon>
    </lineage>
</organism>
<keyword evidence="6" id="KW-1185">Reference proteome</keyword>
<keyword evidence="1" id="KW-0547">Nucleotide-binding</keyword>
<feature type="domain" description="ABC transporter" evidence="4">
    <location>
        <begin position="275"/>
        <end position="497"/>
    </location>
</feature>
<dbReference type="InterPro" id="IPR027417">
    <property type="entry name" value="P-loop_NTPase"/>
</dbReference>
<dbReference type="InterPro" id="IPR017871">
    <property type="entry name" value="ABC_transporter-like_CS"/>
</dbReference>
<feature type="region of interest" description="Disordered" evidence="3">
    <location>
        <begin position="238"/>
        <end position="264"/>
    </location>
</feature>
<dbReference type="EMBL" id="JAJAQC010000050">
    <property type="protein sequence ID" value="MDA0567185.1"/>
    <property type="molecule type" value="Genomic_DNA"/>
</dbReference>
<evidence type="ECO:0000256" key="2">
    <source>
        <dbReference type="ARBA" id="ARBA00022840"/>
    </source>
</evidence>
<evidence type="ECO:0000313" key="5">
    <source>
        <dbReference type="EMBL" id="MDA0567185.1"/>
    </source>
</evidence>
<keyword evidence="2 5" id="KW-0067">ATP-binding</keyword>
<dbReference type="PROSITE" id="PS00211">
    <property type="entry name" value="ABC_TRANSPORTER_1"/>
    <property type="match status" value="2"/>
</dbReference>
<dbReference type="Proteomes" id="UP001140076">
    <property type="component" value="Unassembled WGS sequence"/>
</dbReference>
<name>A0A9X3NUM7_9ACTN</name>
<dbReference type="PANTHER" id="PTHR24220">
    <property type="entry name" value="IMPORT ATP-BINDING PROTEIN"/>
    <property type="match status" value="1"/>
</dbReference>
<evidence type="ECO:0000313" key="6">
    <source>
        <dbReference type="Proteomes" id="UP001140076"/>
    </source>
</evidence>
<dbReference type="RefSeq" id="WP_270074433.1">
    <property type="nucleotide sequence ID" value="NZ_JAJAQC010000050.1"/>
</dbReference>
<evidence type="ECO:0000256" key="1">
    <source>
        <dbReference type="ARBA" id="ARBA00022741"/>
    </source>
</evidence>
<accession>A0A9X3NUM7</accession>
<dbReference type="AlphaFoldDB" id="A0A9X3NUM7"/>
<dbReference type="InterPro" id="IPR015854">
    <property type="entry name" value="ABC_transpr_LolD-like"/>
</dbReference>
<protein>
    <submittedName>
        <fullName evidence="5">ATP-binding cassette domain-containing protein</fullName>
    </submittedName>
</protein>
<dbReference type="InterPro" id="IPR003439">
    <property type="entry name" value="ABC_transporter-like_ATP-bd"/>
</dbReference>
<sequence length="497" mass="50759">MTGGLVATGLTVVDRAGRAVVGPLDLRAPGGGVTAVMGESGSGKTSAVLAALDALPAGLVRAAGAVHWRGTPVPAGRAARRWRLANAGVLGQDPAADLHPLRTAASAVAEGLRPGRAGREGWHGRDRRDLRRRVREVLAALGLDPDELGGRRPHELSGGQAQRVALASAVVGDPPLLVLDEPTSGLDPATVDLVVEVLARRRNRPDRATVVITHDPAFADRVADNVLPIGDAVGPRTATAMRSTDRPGEVVGEPAGGAAAADRPGAVGSGPAPALAFCGAVLAAPGGRELLAGVDLALAPGEFAAVLGPSGSGKSTLLRAAAGLHPPAAGRMLLGGDPLPDRVNERTRAALRAVQFVDQSPAGALNPAHRVGAALTRPARVLLGHSAHRAAARVPDLLERVGLPAGLADRRPGGLSGGQRQRVAIARALAAEPAVLLADEPTSALDAATARTVLDLLDRLRREHGLTVLVATHDRGVASRADRVITIDPQTRLLREE</sequence>
<dbReference type="InterPro" id="IPR003593">
    <property type="entry name" value="AAA+_ATPase"/>
</dbReference>
<dbReference type="GO" id="GO:0016887">
    <property type="term" value="F:ATP hydrolysis activity"/>
    <property type="evidence" value="ECO:0007669"/>
    <property type="project" value="InterPro"/>
</dbReference>
<dbReference type="SUPFAM" id="SSF52540">
    <property type="entry name" value="P-loop containing nucleoside triphosphate hydrolases"/>
    <property type="match status" value="2"/>
</dbReference>